<dbReference type="GO" id="GO:0005524">
    <property type="term" value="F:ATP binding"/>
    <property type="evidence" value="ECO:0007669"/>
    <property type="project" value="UniProtKB-KW"/>
</dbReference>
<organism evidence="4 5">
    <name type="scientific">Sphingobacterium lactis</name>
    <dbReference type="NCBI Taxonomy" id="797291"/>
    <lineage>
        <taxon>Bacteria</taxon>
        <taxon>Pseudomonadati</taxon>
        <taxon>Bacteroidota</taxon>
        <taxon>Sphingobacteriia</taxon>
        <taxon>Sphingobacteriales</taxon>
        <taxon>Sphingobacteriaceae</taxon>
        <taxon>Sphingobacterium</taxon>
    </lineage>
</organism>
<dbReference type="GO" id="GO:0016301">
    <property type="term" value="F:kinase activity"/>
    <property type="evidence" value="ECO:0007669"/>
    <property type="project" value="InterPro"/>
</dbReference>
<gene>
    <name evidence="4" type="ORF">SAMN05421877_10286</name>
</gene>
<dbReference type="OrthoDB" id="9791543at2"/>
<proteinExistence type="predicted"/>
<keyword evidence="5" id="KW-1185">Reference proteome</keyword>
<evidence type="ECO:0000313" key="4">
    <source>
        <dbReference type="EMBL" id="SEF66501.1"/>
    </source>
</evidence>
<sequence>MKKPILYVFAGGNGAGKSTFSADLTPADTVIINPDLIAQQAGNSYIANERIGQLKADAMAKKKSILIETNFLFEDEIDSFLEFKNAGFAIHLFYFVLSSLKESELRVHARRSKGGHFVDDYTRELNFTVGLANAINNAIHFDEVRLIANSIYMQQELLHTTGQSVIYENTNTQAWTLPLVQQFKTALLA</sequence>
<dbReference type="Pfam" id="PF06414">
    <property type="entry name" value="Zeta_toxin"/>
    <property type="match status" value="1"/>
</dbReference>
<dbReference type="SUPFAM" id="SSF52540">
    <property type="entry name" value="P-loop containing nucleoside triphosphate hydrolases"/>
    <property type="match status" value="1"/>
</dbReference>
<dbReference type="InterPro" id="IPR027417">
    <property type="entry name" value="P-loop_NTPase"/>
</dbReference>
<keyword evidence="2" id="KW-0067">ATP-binding</keyword>
<evidence type="ECO:0000256" key="1">
    <source>
        <dbReference type="ARBA" id="ARBA00022741"/>
    </source>
</evidence>
<reference evidence="5" key="1">
    <citation type="submission" date="2016-10" db="EMBL/GenBank/DDBJ databases">
        <authorList>
            <person name="Varghese N."/>
            <person name="Submissions S."/>
        </authorList>
    </citation>
    <scope>NUCLEOTIDE SEQUENCE [LARGE SCALE GENOMIC DNA]</scope>
    <source>
        <strain evidence="5">DSM 22361</strain>
    </source>
</reference>
<dbReference type="EMBL" id="FNUT01000002">
    <property type="protein sequence ID" value="SEF66501.1"/>
    <property type="molecule type" value="Genomic_DNA"/>
</dbReference>
<evidence type="ECO:0000259" key="3">
    <source>
        <dbReference type="Pfam" id="PF06414"/>
    </source>
</evidence>
<dbReference type="PANTHER" id="PTHR39206">
    <property type="entry name" value="SLL8004 PROTEIN"/>
    <property type="match status" value="1"/>
</dbReference>
<keyword evidence="1" id="KW-0547">Nucleotide-binding</keyword>
<feature type="domain" description="Zeta toxin" evidence="3">
    <location>
        <begin position="2"/>
        <end position="148"/>
    </location>
</feature>
<name>A0A1H5TWU2_9SPHI</name>
<dbReference type="AlphaFoldDB" id="A0A1H5TWU2"/>
<evidence type="ECO:0000313" key="5">
    <source>
        <dbReference type="Proteomes" id="UP000236731"/>
    </source>
</evidence>
<dbReference type="Proteomes" id="UP000236731">
    <property type="component" value="Unassembled WGS sequence"/>
</dbReference>
<dbReference type="Gene3D" id="3.40.50.300">
    <property type="entry name" value="P-loop containing nucleotide triphosphate hydrolases"/>
    <property type="match status" value="1"/>
</dbReference>
<dbReference type="InterPro" id="IPR010488">
    <property type="entry name" value="Zeta_toxin_domain"/>
</dbReference>
<evidence type="ECO:0000256" key="2">
    <source>
        <dbReference type="ARBA" id="ARBA00022840"/>
    </source>
</evidence>
<protein>
    <submittedName>
        <fullName evidence="4">Predicted ABC-type ATPase</fullName>
    </submittedName>
</protein>
<accession>A0A1H5TWU2</accession>
<dbReference type="RefSeq" id="WP_103905118.1">
    <property type="nucleotide sequence ID" value="NZ_CP049246.1"/>
</dbReference>
<dbReference type="PANTHER" id="PTHR39206:SF1">
    <property type="entry name" value="SLL8004 PROTEIN"/>
    <property type="match status" value="1"/>
</dbReference>